<dbReference type="PANTHER" id="PTHR30002">
    <property type="entry name" value="EPOXYQUEUOSINE REDUCTASE"/>
    <property type="match status" value="1"/>
</dbReference>
<evidence type="ECO:0000256" key="4">
    <source>
        <dbReference type="ARBA" id="ARBA00022723"/>
    </source>
</evidence>
<evidence type="ECO:0000256" key="5">
    <source>
        <dbReference type="ARBA" id="ARBA00022785"/>
    </source>
</evidence>
<keyword evidence="11" id="KW-1185">Reference proteome</keyword>
<dbReference type="GO" id="GO:0052693">
    <property type="term" value="F:epoxyqueuosine reductase activity"/>
    <property type="evidence" value="ECO:0007669"/>
    <property type="project" value="TreeGrafter"/>
</dbReference>
<dbReference type="PROSITE" id="PS51379">
    <property type="entry name" value="4FE4S_FER_2"/>
    <property type="match status" value="1"/>
</dbReference>
<dbReference type="Gene3D" id="3.30.70.20">
    <property type="match status" value="1"/>
</dbReference>
<dbReference type="EMBL" id="CP000492">
    <property type="protein sequence ID" value="ABL64713.1"/>
    <property type="molecule type" value="Genomic_DNA"/>
</dbReference>
<reference evidence="10 11" key="1">
    <citation type="submission" date="2006-12" db="EMBL/GenBank/DDBJ databases">
        <title>Complete sequence of Chlorobium phaeobacteroides DSM 266.</title>
        <authorList>
            <consortium name="US DOE Joint Genome Institute"/>
            <person name="Copeland A."/>
            <person name="Lucas S."/>
            <person name="Lapidus A."/>
            <person name="Barry K."/>
            <person name="Detter J.C."/>
            <person name="Glavina del Rio T."/>
            <person name="Hammon N."/>
            <person name="Israni S."/>
            <person name="Pitluck S."/>
            <person name="Goltsman E."/>
            <person name="Schmutz J."/>
            <person name="Larimer F."/>
            <person name="Land M."/>
            <person name="Hauser L."/>
            <person name="Mikhailova N."/>
            <person name="Li T."/>
            <person name="Overmann J."/>
            <person name="Bryant D.A."/>
            <person name="Richardson P."/>
        </authorList>
    </citation>
    <scope>NUCLEOTIDE SEQUENCE [LARGE SCALE GENOMIC DNA]</scope>
    <source>
        <strain evidence="10 11">DSM 266</strain>
    </source>
</reference>
<dbReference type="GO" id="GO:0046872">
    <property type="term" value="F:metal ion binding"/>
    <property type="evidence" value="ECO:0007669"/>
    <property type="project" value="UniProtKB-KW"/>
</dbReference>
<keyword evidence="1" id="KW-0004">4Fe-4S</keyword>
<dbReference type="Pfam" id="PF08331">
    <property type="entry name" value="QueG_DUF1730"/>
    <property type="match status" value="1"/>
</dbReference>
<dbReference type="eggNOG" id="COG1600">
    <property type="taxonomic scope" value="Bacteria"/>
</dbReference>
<feature type="domain" description="4Fe-4S ferredoxin-type" evidence="9">
    <location>
        <begin position="180"/>
        <end position="209"/>
    </location>
</feature>
<evidence type="ECO:0000256" key="6">
    <source>
        <dbReference type="ARBA" id="ARBA00023002"/>
    </source>
</evidence>
<evidence type="ECO:0000256" key="8">
    <source>
        <dbReference type="ARBA" id="ARBA00023014"/>
    </source>
</evidence>
<dbReference type="STRING" id="290317.Cpha266_0658"/>
<dbReference type="GO" id="GO:0008616">
    <property type="term" value="P:tRNA queuosine(34) biosynthetic process"/>
    <property type="evidence" value="ECO:0007669"/>
    <property type="project" value="UniProtKB-KW"/>
</dbReference>
<evidence type="ECO:0000256" key="1">
    <source>
        <dbReference type="ARBA" id="ARBA00022485"/>
    </source>
</evidence>
<keyword evidence="4" id="KW-0479">Metal-binding</keyword>
<gene>
    <name evidence="10" type="ordered locus">Cpha266_0658</name>
</gene>
<organism evidence="10 11">
    <name type="scientific">Chlorobium phaeobacteroides (strain DSM 266 / SMG 266 / 2430)</name>
    <dbReference type="NCBI Taxonomy" id="290317"/>
    <lineage>
        <taxon>Bacteria</taxon>
        <taxon>Pseudomonadati</taxon>
        <taxon>Chlorobiota</taxon>
        <taxon>Chlorobiia</taxon>
        <taxon>Chlorobiales</taxon>
        <taxon>Chlorobiaceae</taxon>
        <taxon>Chlorobium/Pelodictyon group</taxon>
        <taxon>Chlorobium</taxon>
    </lineage>
</organism>
<keyword evidence="3" id="KW-0819">tRNA processing</keyword>
<dbReference type="NCBIfam" id="TIGR00276">
    <property type="entry name" value="tRNA epoxyqueuosine(34) reductase QueG"/>
    <property type="match status" value="1"/>
</dbReference>
<dbReference type="Proteomes" id="UP000008701">
    <property type="component" value="Chromosome"/>
</dbReference>
<dbReference type="InterPro" id="IPR013542">
    <property type="entry name" value="QueG_DUF1730"/>
</dbReference>
<dbReference type="RefSeq" id="WP_011744543.1">
    <property type="nucleotide sequence ID" value="NC_008639.1"/>
</dbReference>
<dbReference type="PANTHER" id="PTHR30002:SF4">
    <property type="entry name" value="EPOXYQUEUOSINE REDUCTASE"/>
    <property type="match status" value="1"/>
</dbReference>
<dbReference type="SUPFAM" id="SSF46548">
    <property type="entry name" value="alpha-helical ferredoxin"/>
    <property type="match status" value="1"/>
</dbReference>
<dbReference type="InterPro" id="IPR017900">
    <property type="entry name" value="4Fe4S_Fe_S_CS"/>
</dbReference>
<dbReference type="KEGG" id="cph:Cpha266_0658"/>
<dbReference type="InterPro" id="IPR004453">
    <property type="entry name" value="QueG"/>
</dbReference>
<evidence type="ECO:0000256" key="2">
    <source>
        <dbReference type="ARBA" id="ARBA00022490"/>
    </source>
</evidence>
<protein>
    <recommendedName>
        <fullName evidence="9">4Fe-4S ferredoxin-type domain-containing protein</fullName>
    </recommendedName>
</protein>
<dbReference type="AlphaFoldDB" id="A1BE86"/>
<dbReference type="GO" id="GO:0051539">
    <property type="term" value="F:4 iron, 4 sulfur cluster binding"/>
    <property type="evidence" value="ECO:0007669"/>
    <property type="project" value="UniProtKB-KW"/>
</dbReference>
<evidence type="ECO:0000313" key="10">
    <source>
        <dbReference type="EMBL" id="ABL64713.1"/>
    </source>
</evidence>
<keyword evidence="8" id="KW-0411">Iron-sulfur</keyword>
<evidence type="ECO:0000256" key="7">
    <source>
        <dbReference type="ARBA" id="ARBA00023004"/>
    </source>
</evidence>
<dbReference type="HOGENOM" id="CLU_030790_0_0_10"/>
<keyword evidence="6" id="KW-0560">Oxidoreductase</keyword>
<keyword evidence="2" id="KW-0963">Cytoplasm</keyword>
<name>A1BE86_CHLPD</name>
<dbReference type="InterPro" id="IPR017896">
    <property type="entry name" value="4Fe4S_Fe-S-bd"/>
</dbReference>
<dbReference type="OrthoDB" id="9784571at2"/>
<accession>A1BE86</accession>
<proteinExistence type="predicted"/>
<dbReference type="PROSITE" id="PS00198">
    <property type="entry name" value="4FE4S_FER_1"/>
    <property type="match status" value="1"/>
</dbReference>
<sequence>MAEQTDSIIRAIKKEASRLGFCAIGFSSLKPQNLAVERLNNMIDEGRHGEMDYLANRIKERADPSLLLSGTKTIISAAMNYYRSTTPRRPDLPRISNYALIEDYHIVLKDRLGQLLAKIQQLYPEPLNGLITIDSAPVFEKSWAEQAGIGASANNTLLIIPAAGSYVFIGEILIDKPFESDMKPLANLCGSCRKCIESCPTGALVSPGKIDARRCISYLTVELKREFTAEESLMAGSWLFGCDCCQESCPYNRERRGPPEGVFHPKEQLENLTCEEILNLSGSGFKKLFFGTPVYRIGLRRLKRNARAVQENMNRTEIKP</sequence>
<keyword evidence="5" id="KW-0671">Queuosine biosynthesis</keyword>
<evidence type="ECO:0000256" key="3">
    <source>
        <dbReference type="ARBA" id="ARBA00022694"/>
    </source>
</evidence>
<evidence type="ECO:0000259" key="9">
    <source>
        <dbReference type="PROSITE" id="PS51379"/>
    </source>
</evidence>
<dbReference type="Pfam" id="PF13484">
    <property type="entry name" value="Fer4_16"/>
    <property type="match status" value="1"/>
</dbReference>
<evidence type="ECO:0000313" key="11">
    <source>
        <dbReference type="Proteomes" id="UP000008701"/>
    </source>
</evidence>
<keyword evidence="7" id="KW-0408">Iron</keyword>